<accession>A0A2K3K9C5</accession>
<name>A0A2K3K9C5_TRIPR</name>
<dbReference type="EMBL" id="ASHM01151175">
    <property type="protein sequence ID" value="PNX62891.1"/>
    <property type="molecule type" value="Genomic_DNA"/>
</dbReference>
<sequence>TTATERRDARQEIEESCELLRRKREIEGEFDYLRRQMIRNGGV</sequence>
<comment type="caution">
    <text evidence="1">The sequence shown here is derived from an EMBL/GenBank/DDBJ whole genome shotgun (WGS) entry which is preliminary data.</text>
</comment>
<evidence type="ECO:0000313" key="2">
    <source>
        <dbReference type="Proteomes" id="UP000236291"/>
    </source>
</evidence>
<protein>
    <submittedName>
        <fullName evidence="1">Uncharacterized protein</fullName>
    </submittedName>
</protein>
<dbReference type="Proteomes" id="UP000236291">
    <property type="component" value="Unassembled WGS sequence"/>
</dbReference>
<feature type="non-terminal residue" evidence="1">
    <location>
        <position position="1"/>
    </location>
</feature>
<reference evidence="1 2" key="2">
    <citation type="journal article" date="2017" name="Front. Plant Sci.">
        <title>Gene Classification and Mining of Molecular Markers Useful in Red Clover (Trifolium pratense) Breeding.</title>
        <authorList>
            <person name="Istvanek J."/>
            <person name="Dluhosova J."/>
            <person name="Dluhos P."/>
            <person name="Patkova L."/>
            <person name="Nedelnik J."/>
            <person name="Repkova J."/>
        </authorList>
    </citation>
    <scope>NUCLEOTIDE SEQUENCE [LARGE SCALE GENOMIC DNA]</scope>
    <source>
        <strain evidence="2">cv. Tatra</strain>
        <tissue evidence="1">Young leaves</tissue>
    </source>
</reference>
<proteinExistence type="predicted"/>
<reference evidence="1 2" key="1">
    <citation type="journal article" date="2014" name="Am. J. Bot.">
        <title>Genome assembly and annotation for red clover (Trifolium pratense; Fabaceae).</title>
        <authorList>
            <person name="Istvanek J."/>
            <person name="Jaros M."/>
            <person name="Krenek A."/>
            <person name="Repkova J."/>
        </authorList>
    </citation>
    <scope>NUCLEOTIDE SEQUENCE [LARGE SCALE GENOMIC DNA]</scope>
    <source>
        <strain evidence="2">cv. Tatra</strain>
        <tissue evidence="1">Young leaves</tissue>
    </source>
</reference>
<organism evidence="1 2">
    <name type="scientific">Trifolium pratense</name>
    <name type="common">Red clover</name>
    <dbReference type="NCBI Taxonomy" id="57577"/>
    <lineage>
        <taxon>Eukaryota</taxon>
        <taxon>Viridiplantae</taxon>
        <taxon>Streptophyta</taxon>
        <taxon>Embryophyta</taxon>
        <taxon>Tracheophyta</taxon>
        <taxon>Spermatophyta</taxon>
        <taxon>Magnoliopsida</taxon>
        <taxon>eudicotyledons</taxon>
        <taxon>Gunneridae</taxon>
        <taxon>Pentapetalae</taxon>
        <taxon>rosids</taxon>
        <taxon>fabids</taxon>
        <taxon>Fabales</taxon>
        <taxon>Fabaceae</taxon>
        <taxon>Papilionoideae</taxon>
        <taxon>50 kb inversion clade</taxon>
        <taxon>NPAAA clade</taxon>
        <taxon>Hologalegina</taxon>
        <taxon>IRL clade</taxon>
        <taxon>Trifolieae</taxon>
        <taxon>Trifolium</taxon>
    </lineage>
</organism>
<dbReference type="AlphaFoldDB" id="A0A2K3K9C5"/>
<gene>
    <name evidence="1" type="ORF">L195_g061358</name>
</gene>
<evidence type="ECO:0000313" key="1">
    <source>
        <dbReference type="EMBL" id="PNX62891.1"/>
    </source>
</evidence>